<organism evidence="1 2">
    <name type="scientific">Burkholderia mallei</name>
    <name type="common">Pseudomonas mallei</name>
    <dbReference type="NCBI Taxonomy" id="13373"/>
    <lineage>
        <taxon>Bacteria</taxon>
        <taxon>Pseudomonadati</taxon>
        <taxon>Pseudomonadota</taxon>
        <taxon>Betaproteobacteria</taxon>
        <taxon>Burkholderiales</taxon>
        <taxon>Burkholderiaceae</taxon>
        <taxon>Burkholderia</taxon>
        <taxon>pseudomallei group</taxon>
    </lineage>
</organism>
<accession>A0AAX1X5U0</accession>
<gene>
    <name evidence="1" type="ORF">EGT70_24240</name>
</gene>
<sequence length="76" mass="8116">MRDVVFGDAAGDLKAAALAGRGRLRVGRRHRGLRAASPRRMHRQAMPRCVVGAGMRGAGGANGMRVDRCNATSIRM</sequence>
<protein>
    <submittedName>
        <fullName evidence="1">Uncharacterized protein</fullName>
    </submittedName>
</protein>
<comment type="caution">
    <text evidence="1">The sequence shown here is derived from an EMBL/GenBank/DDBJ whole genome shotgun (WGS) entry which is preliminary data.</text>
</comment>
<evidence type="ECO:0000313" key="2">
    <source>
        <dbReference type="Proteomes" id="UP000269379"/>
    </source>
</evidence>
<reference evidence="2" key="1">
    <citation type="submission" date="2018-10" db="EMBL/GenBank/DDBJ databases">
        <title>FDA dAtabase for Regulatory Grade micrObial Sequences (FDA-ARGOS): Supporting development and validation of Infectious Disease Dx tests.</title>
        <authorList>
            <person name="Minogue T."/>
            <person name="Wolcott M."/>
            <person name="Wasieloski L."/>
            <person name="Aguilar W."/>
            <person name="Moore D."/>
            <person name="Jaissle J."/>
            <person name="Tallon L."/>
            <person name="Sadzewicz L."/>
            <person name="Zhao X."/>
            <person name="Vavikolanu K."/>
            <person name="Mehta A."/>
            <person name="Aluvathingal J."/>
            <person name="Nadendla S."/>
            <person name="Yan Y."/>
            <person name="Sichtig H."/>
        </authorList>
    </citation>
    <scope>NUCLEOTIDE SEQUENCE [LARGE SCALE GENOMIC DNA]</scope>
    <source>
        <strain evidence="2">FDAARGOS_588</strain>
    </source>
</reference>
<evidence type="ECO:0000313" key="1">
    <source>
        <dbReference type="EMBL" id="RPA25976.1"/>
    </source>
</evidence>
<dbReference type="Proteomes" id="UP000269379">
    <property type="component" value="Chromosome 1"/>
</dbReference>
<dbReference type="AlphaFoldDB" id="A0AAX1X5U0"/>
<dbReference type="EMBL" id="RKJW01000002">
    <property type="protein sequence ID" value="RPA25976.1"/>
    <property type="molecule type" value="Genomic_DNA"/>
</dbReference>
<name>A0AAX1X5U0_BURML</name>
<proteinExistence type="predicted"/>